<dbReference type="InterPro" id="IPR050553">
    <property type="entry name" value="Thioredoxin_ResA/DsbE_sf"/>
</dbReference>
<keyword evidence="3" id="KW-0676">Redox-active center</keyword>
<dbReference type="Pfam" id="PF08534">
    <property type="entry name" value="Redoxin"/>
    <property type="match status" value="1"/>
</dbReference>
<feature type="domain" description="Thioredoxin" evidence="4">
    <location>
        <begin position="38"/>
        <end position="177"/>
    </location>
</feature>
<reference evidence="5 6" key="1">
    <citation type="journal article" date="2011" name="Stand. Genomic Sci.">
        <title>Complete genome sequence of Desulfobulbus propionicus type strain (1pr3).</title>
        <authorList>
            <person name="Pagani I."/>
            <person name="Lapidus A."/>
            <person name="Nolan M."/>
            <person name="Lucas S."/>
            <person name="Hammon N."/>
            <person name="Deshpande S."/>
            <person name="Cheng J.F."/>
            <person name="Chertkov O."/>
            <person name="Davenport K."/>
            <person name="Tapia R."/>
            <person name="Han C."/>
            <person name="Goodwin L."/>
            <person name="Pitluck S."/>
            <person name="Liolios K."/>
            <person name="Mavromatis K."/>
            <person name="Ivanova N."/>
            <person name="Mikhailova N."/>
            <person name="Pati A."/>
            <person name="Chen A."/>
            <person name="Palaniappan K."/>
            <person name="Land M."/>
            <person name="Hauser L."/>
            <person name="Chang Y.J."/>
            <person name="Jeffries C.D."/>
            <person name="Detter J.C."/>
            <person name="Brambilla E."/>
            <person name="Kannan K.P."/>
            <person name="Djao O.D."/>
            <person name="Rohde M."/>
            <person name="Pukall R."/>
            <person name="Spring S."/>
            <person name="Goker M."/>
            <person name="Sikorski J."/>
            <person name="Woyke T."/>
            <person name="Bristow J."/>
            <person name="Eisen J.A."/>
            <person name="Markowitz V."/>
            <person name="Hugenholtz P."/>
            <person name="Kyrpides N.C."/>
            <person name="Klenk H.P."/>
        </authorList>
    </citation>
    <scope>NUCLEOTIDE SEQUENCE [LARGE SCALE GENOMIC DNA]</scope>
    <source>
        <strain evidence="6">ATCC 33891 / DSM 2032 / 1pr3</strain>
    </source>
</reference>
<dbReference type="GO" id="GO:0017004">
    <property type="term" value="P:cytochrome complex assembly"/>
    <property type="evidence" value="ECO:0007669"/>
    <property type="project" value="UniProtKB-KW"/>
</dbReference>
<dbReference type="GO" id="GO:0016491">
    <property type="term" value="F:oxidoreductase activity"/>
    <property type="evidence" value="ECO:0007669"/>
    <property type="project" value="InterPro"/>
</dbReference>
<keyword evidence="6" id="KW-1185">Reference proteome</keyword>
<protein>
    <submittedName>
        <fullName evidence="5">Redoxin domain protein</fullName>
    </submittedName>
</protein>
<evidence type="ECO:0000313" key="6">
    <source>
        <dbReference type="Proteomes" id="UP000006365"/>
    </source>
</evidence>
<dbReference type="InterPro" id="IPR013766">
    <property type="entry name" value="Thioredoxin_domain"/>
</dbReference>
<proteinExistence type="predicted"/>
<dbReference type="EMBL" id="CP002364">
    <property type="protein sequence ID" value="ADW18748.1"/>
    <property type="molecule type" value="Genomic_DNA"/>
</dbReference>
<dbReference type="KEGG" id="dpr:Despr_2612"/>
<dbReference type="CDD" id="cd02966">
    <property type="entry name" value="TlpA_like_family"/>
    <property type="match status" value="1"/>
</dbReference>
<evidence type="ECO:0000256" key="1">
    <source>
        <dbReference type="ARBA" id="ARBA00004196"/>
    </source>
</evidence>
<dbReference type="PROSITE" id="PS51352">
    <property type="entry name" value="THIOREDOXIN_2"/>
    <property type="match status" value="1"/>
</dbReference>
<name>A0A7U3YNQ9_DESPD</name>
<comment type="subcellular location">
    <subcellularLocation>
        <location evidence="1">Cell envelope</location>
    </subcellularLocation>
</comment>
<dbReference type="SUPFAM" id="SSF52833">
    <property type="entry name" value="Thioredoxin-like"/>
    <property type="match status" value="1"/>
</dbReference>
<sequence length="177" mass="19568">MREWGSDALQRLKDMKKYMVALRLLIFSVVVFGLSVRVQGAVMMPAFSLPTAIDGAVVTSEMYRGKAMLITFFATWCPPCLQEIPTLKALHARFQPQGFAVVALSVDEGPSRAVAQLVKRAEINYQVLMADRKTTQNFGGVVAIPTSFLVNRNGHVVKKYPGFVPHSLLEKDIVSVL</sequence>
<keyword evidence="2" id="KW-0201">Cytochrome c-type biogenesis</keyword>
<dbReference type="Proteomes" id="UP000006365">
    <property type="component" value="Chromosome"/>
</dbReference>
<dbReference type="PANTHER" id="PTHR42852">
    <property type="entry name" value="THIOL:DISULFIDE INTERCHANGE PROTEIN DSBE"/>
    <property type="match status" value="1"/>
</dbReference>
<dbReference type="InterPro" id="IPR013740">
    <property type="entry name" value="Redoxin"/>
</dbReference>
<evidence type="ECO:0000256" key="2">
    <source>
        <dbReference type="ARBA" id="ARBA00022748"/>
    </source>
</evidence>
<gene>
    <name evidence="5" type="ordered locus">Despr_2612</name>
</gene>
<dbReference type="InterPro" id="IPR017937">
    <property type="entry name" value="Thioredoxin_CS"/>
</dbReference>
<evidence type="ECO:0000313" key="5">
    <source>
        <dbReference type="EMBL" id="ADW18748.1"/>
    </source>
</evidence>
<dbReference type="PANTHER" id="PTHR42852:SF17">
    <property type="entry name" value="THIOREDOXIN-LIKE PROTEIN HI_1115"/>
    <property type="match status" value="1"/>
</dbReference>
<dbReference type="PROSITE" id="PS00194">
    <property type="entry name" value="THIOREDOXIN_1"/>
    <property type="match status" value="1"/>
</dbReference>
<evidence type="ECO:0000259" key="4">
    <source>
        <dbReference type="PROSITE" id="PS51352"/>
    </source>
</evidence>
<dbReference type="AlphaFoldDB" id="A0A7U3YNQ9"/>
<accession>A0A7U3YNQ9</accession>
<dbReference type="InterPro" id="IPR036249">
    <property type="entry name" value="Thioredoxin-like_sf"/>
</dbReference>
<dbReference type="Gene3D" id="3.40.30.10">
    <property type="entry name" value="Glutaredoxin"/>
    <property type="match status" value="1"/>
</dbReference>
<dbReference type="GO" id="GO:0030313">
    <property type="term" value="C:cell envelope"/>
    <property type="evidence" value="ECO:0007669"/>
    <property type="project" value="UniProtKB-SubCell"/>
</dbReference>
<evidence type="ECO:0000256" key="3">
    <source>
        <dbReference type="ARBA" id="ARBA00023284"/>
    </source>
</evidence>
<organism evidence="5 6">
    <name type="scientific">Desulfobulbus propionicus (strain ATCC 33891 / DSM 2032 / VKM B-1956 / 1pr3)</name>
    <dbReference type="NCBI Taxonomy" id="577650"/>
    <lineage>
        <taxon>Bacteria</taxon>
        <taxon>Pseudomonadati</taxon>
        <taxon>Thermodesulfobacteriota</taxon>
        <taxon>Desulfobulbia</taxon>
        <taxon>Desulfobulbales</taxon>
        <taxon>Desulfobulbaceae</taxon>
        <taxon>Desulfobulbus</taxon>
    </lineage>
</organism>